<feature type="non-terminal residue" evidence="13">
    <location>
        <position position="240"/>
    </location>
</feature>
<dbReference type="GO" id="GO:0004674">
    <property type="term" value="F:protein serine/threonine kinase activity"/>
    <property type="evidence" value="ECO:0007669"/>
    <property type="project" value="UniProtKB-KW"/>
</dbReference>
<dbReference type="PROSITE" id="PS50011">
    <property type="entry name" value="PROTEIN_KINASE_DOM"/>
    <property type="match status" value="1"/>
</dbReference>
<evidence type="ECO:0000256" key="9">
    <source>
        <dbReference type="ARBA" id="ARBA00047899"/>
    </source>
</evidence>
<dbReference type="SUPFAM" id="SSF56112">
    <property type="entry name" value="Protein kinase-like (PK-like)"/>
    <property type="match status" value="1"/>
</dbReference>
<keyword evidence="8" id="KW-0072">Autophagy</keyword>
<comment type="subcellular location">
    <subcellularLocation>
        <location evidence="1">Cytoplasm</location>
    </subcellularLocation>
</comment>
<evidence type="ECO:0000256" key="1">
    <source>
        <dbReference type="ARBA" id="ARBA00004496"/>
    </source>
</evidence>
<evidence type="ECO:0000256" key="11">
    <source>
        <dbReference type="SAM" id="MobiDB-lite"/>
    </source>
</evidence>
<keyword evidence="4" id="KW-0723">Serine/threonine-protein kinase</keyword>
<dbReference type="Proteomes" id="UP000838878">
    <property type="component" value="Chromosome 9"/>
</dbReference>
<dbReference type="InterPro" id="IPR000719">
    <property type="entry name" value="Prot_kinase_dom"/>
</dbReference>
<dbReference type="PANTHER" id="PTHR24348:SF65">
    <property type="entry name" value="SERINE_THREONINE-PROTEIN KINASE ULK3"/>
    <property type="match status" value="1"/>
</dbReference>
<keyword evidence="14" id="KW-1185">Reference proteome</keyword>
<dbReference type="GO" id="GO:0010506">
    <property type="term" value="P:regulation of autophagy"/>
    <property type="evidence" value="ECO:0007669"/>
    <property type="project" value="InterPro"/>
</dbReference>
<dbReference type="SUPFAM" id="SSF116846">
    <property type="entry name" value="MIT domain"/>
    <property type="match status" value="1"/>
</dbReference>
<evidence type="ECO:0000256" key="10">
    <source>
        <dbReference type="ARBA" id="ARBA00048679"/>
    </source>
</evidence>
<evidence type="ECO:0000256" key="6">
    <source>
        <dbReference type="ARBA" id="ARBA00022737"/>
    </source>
</evidence>
<keyword evidence="3" id="KW-0963">Cytoplasm</keyword>
<dbReference type="GO" id="GO:0000045">
    <property type="term" value="P:autophagosome assembly"/>
    <property type="evidence" value="ECO:0007669"/>
    <property type="project" value="TreeGrafter"/>
</dbReference>
<dbReference type="AlphaFoldDB" id="A0A8J9VV23"/>
<dbReference type="GO" id="GO:0005776">
    <property type="term" value="C:autophagosome"/>
    <property type="evidence" value="ECO:0007669"/>
    <property type="project" value="TreeGrafter"/>
</dbReference>
<dbReference type="GO" id="GO:0005829">
    <property type="term" value="C:cytosol"/>
    <property type="evidence" value="ECO:0007669"/>
    <property type="project" value="TreeGrafter"/>
</dbReference>
<feature type="region of interest" description="Disordered" evidence="11">
    <location>
        <begin position="176"/>
        <end position="240"/>
    </location>
</feature>
<comment type="catalytic activity">
    <reaction evidence="10">
        <text>L-seryl-[protein] + ATP = O-phospho-L-seryl-[protein] + ADP + H(+)</text>
        <dbReference type="Rhea" id="RHEA:17989"/>
        <dbReference type="Rhea" id="RHEA-COMP:9863"/>
        <dbReference type="Rhea" id="RHEA-COMP:11604"/>
        <dbReference type="ChEBI" id="CHEBI:15378"/>
        <dbReference type="ChEBI" id="CHEBI:29999"/>
        <dbReference type="ChEBI" id="CHEBI:30616"/>
        <dbReference type="ChEBI" id="CHEBI:83421"/>
        <dbReference type="ChEBI" id="CHEBI:456216"/>
        <dbReference type="EC" id="2.7.11.1"/>
    </reaction>
</comment>
<reference evidence="13" key="1">
    <citation type="submission" date="2021-12" db="EMBL/GenBank/DDBJ databases">
        <authorList>
            <person name="Martin H S."/>
        </authorList>
    </citation>
    <scope>NUCLEOTIDE SEQUENCE</scope>
</reference>
<dbReference type="InterPro" id="IPR007330">
    <property type="entry name" value="MIT_dom"/>
</dbReference>
<comment type="catalytic activity">
    <reaction evidence="9">
        <text>L-threonyl-[protein] + ATP = O-phospho-L-threonyl-[protein] + ADP + H(+)</text>
        <dbReference type="Rhea" id="RHEA:46608"/>
        <dbReference type="Rhea" id="RHEA-COMP:11060"/>
        <dbReference type="Rhea" id="RHEA-COMP:11605"/>
        <dbReference type="ChEBI" id="CHEBI:15378"/>
        <dbReference type="ChEBI" id="CHEBI:30013"/>
        <dbReference type="ChEBI" id="CHEBI:30616"/>
        <dbReference type="ChEBI" id="CHEBI:61977"/>
        <dbReference type="ChEBI" id="CHEBI:456216"/>
        <dbReference type="EC" id="2.7.11.1"/>
    </reaction>
</comment>
<dbReference type="InterPro" id="IPR011009">
    <property type="entry name" value="Kinase-like_dom_sf"/>
</dbReference>
<feature type="region of interest" description="Disordered" evidence="11">
    <location>
        <begin position="145"/>
        <end position="164"/>
    </location>
</feature>
<evidence type="ECO:0000313" key="14">
    <source>
        <dbReference type="Proteomes" id="UP000838878"/>
    </source>
</evidence>
<dbReference type="GO" id="GO:0042594">
    <property type="term" value="P:response to starvation"/>
    <property type="evidence" value="ECO:0007669"/>
    <property type="project" value="TreeGrafter"/>
</dbReference>
<feature type="domain" description="Protein kinase" evidence="12">
    <location>
        <begin position="1"/>
        <end position="68"/>
    </location>
</feature>
<evidence type="ECO:0000256" key="5">
    <source>
        <dbReference type="ARBA" id="ARBA00022679"/>
    </source>
</evidence>
<dbReference type="EMBL" id="OV170229">
    <property type="protein sequence ID" value="CAH0731248.1"/>
    <property type="molecule type" value="Genomic_DNA"/>
</dbReference>
<dbReference type="InterPro" id="IPR036181">
    <property type="entry name" value="MIT_dom_sf"/>
</dbReference>
<dbReference type="GO" id="GO:0005524">
    <property type="term" value="F:ATP binding"/>
    <property type="evidence" value="ECO:0007669"/>
    <property type="project" value="InterPro"/>
</dbReference>
<evidence type="ECO:0000256" key="8">
    <source>
        <dbReference type="ARBA" id="ARBA00023006"/>
    </source>
</evidence>
<dbReference type="GO" id="GO:0000422">
    <property type="term" value="P:autophagy of mitochondrion"/>
    <property type="evidence" value="ECO:0007669"/>
    <property type="project" value="TreeGrafter"/>
</dbReference>
<evidence type="ECO:0000256" key="4">
    <source>
        <dbReference type="ARBA" id="ARBA00022527"/>
    </source>
</evidence>
<feature type="compositionally biased region" description="Basic and acidic residues" evidence="11">
    <location>
        <begin position="196"/>
        <end position="206"/>
    </location>
</feature>
<dbReference type="OrthoDB" id="346907at2759"/>
<dbReference type="GO" id="GO:0034045">
    <property type="term" value="C:phagophore assembly site membrane"/>
    <property type="evidence" value="ECO:0007669"/>
    <property type="project" value="TreeGrafter"/>
</dbReference>
<evidence type="ECO:0000256" key="7">
    <source>
        <dbReference type="ARBA" id="ARBA00022777"/>
    </source>
</evidence>
<evidence type="ECO:0000313" key="13">
    <source>
        <dbReference type="EMBL" id="CAH0731248.1"/>
    </source>
</evidence>
<dbReference type="EC" id="2.7.11.1" evidence="2"/>
<dbReference type="InterPro" id="IPR045269">
    <property type="entry name" value="Atg1-like"/>
</dbReference>
<dbReference type="Pfam" id="PF04212">
    <property type="entry name" value="MIT"/>
    <property type="match status" value="1"/>
</dbReference>
<protein>
    <recommendedName>
        <fullName evidence="2">non-specific serine/threonine protein kinase</fullName>
        <ecNumber evidence="2">2.7.11.1</ecNumber>
    </recommendedName>
</protein>
<sequence length="240" mass="27065">MYECLFGKAPYSSATLKELVDKIQKQVPIEIPPRASISPGCRELLGRLLQHNPDRRISYEEFFSHEYLDLEHMPSKENYNKAVSLMKQAVSLEAARALRPALAAYGAALRYLLPAAAAQRDPLRRAALEDKLRRYMERAEEIKRILKEEKDPPSNSSQPSDNYNFHTNEAQAVIEENTKVDPPQNDVDVPVEESEESKSRGKERRGALSRLLRRPAPGADTTDDEGAQKCDANDTNCKIS</sequence>
<evidence type="ECO:0000256" key="3">
    <source>
        <dbReference type="ARBA" id="ARBA00022490"/>
    </source>
</evidence>
<dbReference type="GO" id="GO:0034727">
    <property type="term" value="P:piecemeal microautophagy of the nucleus"/>
    <property type="evidence" value="ECO:0007669"/>
    <property type="project" value="TreeGrafter"/>
</dbReference>
<dbReference type="Gene3D" id="1.20.58.80">
    <property type="entry name" value="Phosphotransferase system, lactose/cellobiose-type IIA subunit"/>
    <property type="match status" value="1"/>
</dbReference>
<name>A0A8J9VV23_9NEOP</name>
<keyword evidence="5" id="KW-0808">Transferase</keyword>
<gene>
    <name evidence="13" type="ORF">BINO364_LOCUS16143</name>
</gene>
<dbReference type="PANTHER" id="PTHR24348">
    <property type="entry name" value="SERINE/THREONINE-PROTEIN KINASE UNC-51-RELATED"/>
    <property type="match status" value="1"/>
</dbReference>
<feature type="compositionally biased region" description="Low complexity" evidence="11">
    <location>
        <begin position="153"/>
        <end position="162"/>
    </location>
</feature>
<evidence type="ECO:0000256" key="2">
    <source>
        <dbReference type="ARBA" id="ARBA00012513"/>
    </source>
</evidence>
<organism evidence="13 14">
    <name type="scientific">Brenthis ino</name>
    <name type="common">lesser marbled fritillary</name>
    <dbReference type="NCBI Taxonomy" id="405034"/>
    <lineage>
        <taxon>Eukaryota</taxon>
        <taxon>Metazoa</taxon>
        <taxon>Ecdysozoa</taxon>
        <taxon>Arthropoda</taxon>
        <taxon>Hexapoda</taxon>
        <taxon>Insecta</taxon>
        <taxon>Pterygota</taxon>
        <taxon>Neoptera</taxon>
        <taxon>Endopterygota</taxon>
        <taxon>Lepidoptera</taxon>
        <taxon>Glossata</taxon>
        <taxon>Ditrysia</taxon>
        <taxon>Papilionoidea</taxon>
        <taxon>Nymphalidae</taxon>
        <taxon>Heliconiinae</taxon>
        <taxon>Argynnini</taxon>
        <taxon>Brenthis</taxon>
    </lineage>
</organism>
<dbReference type="Gene3D" id="1.10.510.10">
    <property type="entry name" value="Transferase(Phosphotransferase) domain 1"/>
    <property type="match status" value="1"/>
</dbReference>
<proteinExistence type="predicted"/>
<keyword evidence="6" id="KW-0677">Repeat</keyword>
<accession>A0A8J9VV23</accession>
<dbReference type="GO" id="GO:0061709">
    <property type="term" value="P:reticulophagy"/>
    <property type="evidence" value="ECO:0007669"/>
    <property type="project" value="TreeGrafter"/>
</dbReference>
<dbReference type="SMART" id="SM00745">
    <property type="entry name" value="MIT"/>
    <property type="match status" value="1"/>
</dbReference>
<evidence type="ECO:0000259" key="12">
    <source>
        <dbReference type="PROSITE" id="PS50011"/>
    </source>
</evidence>
<keyword evidence="7" id="KW-0418">Kinase</keyword>